<feature type="compositionally biased region" description="Polar residues" evidence="1">
    <location>
        <begin position="418"/>
        <end position="430"/>
    </location>
</feature>
<organism evidence="2 3">
    <name type="scientific">Leucocoprinus leucothites</name>
    <dbReference type="NCBI Taxonomy" id="201217"/>
    <lineage>
        <taxon>Eukaryota</taxon>
        <taxon>Fungi</taxon>
        <taxon>Dikarya</taxon>
        <taxon>Basidiomycota</taxon>
        <taxon>Agaricomycotina</taxon>
        <taxon>Agaricomycetes</taxon>
        <taxon>Agaricomycetidae</taxon>
        <taxon>Agaricales</taxon>
        <taxon>Agaricineae</taxon>
        <taxon>Agaricaceae</taxon>
        <taxon>Leucocoprinus</taxon>
    </lineage>
</organism>
<evidence type="ECO:0000313" key="2">
    <source>
        <dbReference type="EMBL" id="KAF5362215.1"/>
    </source>
</evidence>
<dbReference type="OrthoDB" id="3262173at2759"/>
<comment type="caution">
    <text evidence="2">The sequence shown here is derived from an EMBL/GenBank/DDBJ whole genome shotgun (WGS) entry which is preliminary data.</text>
</comment>
<feature type="compositionally biased region" description="Low complexity" evidence="1">
    <location>
        <begin position="172"/>
        <end position="187"/>
    </location>
</feature>
<evidence type="ECO:0000313" key="3">
    <source>
        <dbReference type="Proteomes" id="UP000559027"/>
    </source>
</evidence>
<accession>A0A8H5GCH7</accession>
<dbReference type="Proteomes" id="UP000559027">
    <property type="component" value="Unassembled WGS sequence"/>
</dbReference>
<feature type="compositionally biased region" description="Basic and acidic residues" evidence="1">
    <location>
        <begin position="531"/>
        <end position="556"/>
    </location>
</feature>
<keyword evidence="3" id="KW-1185">Reference proteome</keyword>
<feature type="compositionally biased region" description="Basic and acidic residues" evidence="1">
    <location>
        <begin position="120"/>
        <end position="131"/>
    </location>
</feature>
<dbReference type="AlphaFoldDB" id="A0A8H5GCH7"/>
<feature type="region of interest" description="Disordered" evidence="1">
    <location>
        <begin position="81"/>
        <end position="223"/>
    </location>
</feature>
<feature type="region of interest" description="Disordered" evidence="1">
    <location>
        <begin position="418"/>
        <end position="446"/>
    </location>
</feature>
<feature type="compositionally biased region" description="Basic residues" evidence="1">
    <location>
        <begin position="143"/>
        <end position="155"/>
    </location>
</feature>
<gene>
    <name evidence="2" type="ORF">D9756_002309</name>
</gene>
<protein>
    <submittedName>
        <fullName evidence="2">Uncharacterized protein</fullName>
    </submittedName>
</protein>
<evidence type="ECO:0000256" key="1">
    <source>
        <dbReference type="SAM" id="MobiDB-lite"/>
    </source>
</evidence>
<feature type="compositionally biased region" description="Low complexity" evidence="1">
    <location>
        <begin position="489"/>
        <end position="525"/>
    </location>
</feature>
<name>A0A8H5GCH7_9AGAR</name>
<sequence>MPPKDDRGSQEQKKTGNVKVTYMKRNKAASDFALMFSLKVSAAEIRHREAVESPLRIICVYLYDQHMTLHALTTPPPFSLPSFSAGPSKPPRATSRKPSSPSKPNIVFKAPDDPIPIVDFRTETSPKRMTDENNIDGPDKSAVNRKTKPLQHHRSSSSIIPAANTDGVTTPSASSRAKAASVASRVSQNTHRSQPPVSESNYDNTSIADSTLDSNSISTGRIKRTEAERKQYFENEPECGSFEAHRALCTRCKKWVRLSTRQTYSVKPWELHRTRCDQKIPAEPTYKNLGLVATLPFIVPRTEKVRKALLELDDTAEAVESEQIKCKTCQQWVPLEKKYSLKAWATHKSACNNNLNPADIEKALERKLYFLCDTQFKSFLDPHSVECAACNQRILLKPDAEYDTEKWLSHKKSCQTYSKSRNDSKTTNNSPSPPKKGSQSRAGTISPAKLDGINHLMPESQTQPEIPEPETEHKAQHTSRLSTTDSERTLIPPSSSTITLPPVTSMSPISHSSPPAAASTSALGSLKRKRESSEDVHQPSEDIDMDGERPSQRPRTETYIPRTKTRPVDLDGSSSPSKRS</sequence>
<proteinExistence type="predicted"/>
<feature type="region of interest" description="Disordered" evidence="1">
    <location>
        <begin position="459"/>
        <end position="580"/>
    </location>
</feature>
<reference evidence="2 3" key="1">
    <citation type="journal article" date="2020" name="ISME J.">
        <title>Uncovering the hidden diversity of litter-decomposition mechanisms in mushroom-forming fungi.</title>
        <authorList>
            <person name="Floudas D."/>
            <person name="Bentzer J."/>
            <person name="Ahren D."/>
            <person name="Johansson T."/>
            <person name="Persson P."/>
            <person name="Tunlid A."/>
        </authorList>
    </citation>
    <scope>NUCLEOTIDE SEQUENCE [LARGE SCALE GENOMIC DNA]</scope>
    <source>
        <strain evidence="2 3">CBS 146.42</strain>
    </source>
</reference>
<feature type="compositionally biased region" description="Polar residues" evidence="1">
    <location>
        <begin position="188"/>
        <end position="219"/>
    </location>
</feature>
<dbReference type="EMBL" id="JAACJO010000002">
    <property type="protein sequence ID" value="KAF5362215.1"/>
    <property type="molecule type" value="Genomic_DNA"/>
</dbReference>